<name>A0A1Q9YK06_9FIRM</name>
<comment type="caution">
    <text evidence="2">The sequence shown here is derived from an EMBL/GenBank/DDBJ whole genome shotgun (WGS) entry which is preliminary data.</text>
</comment>
<reference evidence="2 3" key="1">
    <citation type="submission" date="2016-11" db="EMBL/GenBank/DDBJ databases">
        <title>Description of two novel members of the family Erysipelotrichaceae: Ileibacterium lipovorans gen. nov., sp. nov. and Dubosiella newyorkensis, gen. nov., sp. nov.</title>
        <authorList>
            <person name="Cox L.M."/>
            <person name="Sohn J."/>
            <person name="Tyrrell K.L."/>
            <person name="Citron D.M."/>
            <person name="Lawson P.A."/>
            <person name="Patel N.B."/>
            <person name="Iizumi T."/>
            <person name="Perez-Perez G.I."/>
            <person name="Goldstein E.J."/>
            <person name="Blaser M.J."/>
        </authorList>
    </citation>
    <scope>NUCLEOTIDE SEQUENCE [LARGE SCALE GENOMIC DNA]</scope>
    <source>
        <strain evidence="2 3">NYU-BL-K8</strain>
    </source>
</reference>
<dbReference type="Proteomes" id="UP000186758">
    <property type="component" value="Unassembled WGS sequence"/>
</dbReference>
<feature type="domain" description="Transposase IS204/IS1001/IS1096/IS1165 DDE" evidence="1">
    <location>
        <begin position="2"/>
        <end position="72"/>
    </location>
</feature>
<proteinExistence type="predicted"/>
<evidence type="ECO:0000313" key="3">
    <source>
        <dbReference type="Proteomes" id="UP000186758"/>
    </source>
</evidence>
<protein>
    <recommendedName>
        <fullName evidence="1">Transposase IS204/IS1001/IS1096/IS1165 DDE domain-containing protein</fullName>
    </recommendedName>
</protein>
<dbReference type="RefSeq" id="WP_075885427.1">
    <property type="nucleotide sequence ID" value="NZ_CAJTBG010000025.1"/>
</dbReference>
<evidence type="ECO:0000259" key="1">
    <source>
        <dbReference type="Pfam" id="PF01610"/>
    </source>
</evidence>
<sequence>MLNKLLEISPDLEETYRFRNRLPEYFREGTLSTAEEELRTLIAGLDSTGVAELQDFANTLRTWFKEVVNSFHIVKREYIAEARTGKVYVKNHRLTSSMIENRNKIIKMIKHNSNEYSNWERFRNRVLYVPSNGPEDGHLNLTDRPIN</sequence>
<dbReference type="AlphaFoldDB" id="A0A1Q9YK06"/>
<dbReference type="InterPro" id="IPR002560">
    <property type="entry name" value="Transposase_DDE"/>
</dbReference>
<dbReference type="Pfam" id="PF01610">
    <property type="entry name" value="DDE_Tnp_ISL3"/>
    <property type="match status" value="1"/>
</dbReference>
<gene>
    <name evidence="2" type="ORF">BO223_06635</name>
</gene>
<organism evidence="2 3">
    <name type="scientific">Faecalibaculum rodentium</name>
    <dbReference type="NCBI Taxonomy" id="1702221"/>
    <lineage>
        <taxon>Bacteria</taxon>
        <taxon>Bacillati</taxon>
        <taxon>Bacillota</taxon>
        <taxon>Erysipelotrichia</taxon>
        <taxon>Erysipelotrichales</taxon>
        <taxon>Erysipelotrichaceae</taxon>
        <taxon>Faecalibaculum</taxon>
    </lineage>
</organism>
<evidence type="ECO:0000313" key="2">
    <source>
        <dbReference type="EMBL" id="OLU44889.1"/>
    </source>
</evidence>
<dbReference type="EMBL" id="MPJZ01000055">
    <property type="protein sequence ID" value="OLU44889.1"/>
    <property type="molecule type" value="Genomic_DNA"/>
</dbReference>
<accession>A0A1Q9YK06</accession>